<feature type="domain" description="VanZ-like" evidence="2">
    <location>
        <begin position="60"/>
        <end position="123"/>
    </location>
</feature>
<dbReference type="EMBL" id="WKJO01000001">
    <property type="protein sequence ID" value="MRX20913.1"/>
    <property type="molecule type" value="Genomic_DNA"/>
</dbReference>
<keyword evidence="1" id="KW-0472">Membrane</keyword>
<keyword evidence="1" id="KW-1133">Transmembrane helix</keyword>
<evidence type="ECO:0000313" key="3">
    <source>
        <dbReference type="EMBL" id="MRX20913.1"/>
    </source>
</evidence>
<dbReference type="PANTHER" id="PTHR28008">
    <property type="entry name" value="DOMAIN PROTEIN, PUTATIVE (AFU_ORTHOLOGUE AFUA_3G10980)-RELATED"/>
    <property type="match status" value="1"/>
</dbReference>
<dbReference type="PANTHER" id="PTHR28008:SF1">
    <property type="entry name" value="DOMAIN PROTEIN, PUTATIVE (AFU_ORTHOLOGUE AFUA_3G10980)-RELATED"/>
    <property type="match status" value="1"/>
</dbReference>
<feature type="transmembrane region" description="Helical" evidence="1">
    <location>
        <begin position="51"/>
        <end position="67"/>
    </location>
</feature>
<accession>A0A6A8GCL2</accession>
<dbReference type="Proteomes" id="UP000439022">
    <property type="component" value="Unassembled WGS sequence"/>
</dbReference>
<feature type="transmembrane region" description="Helical" evidence="1">
    <location>
        <begin position="12"/>
        <end position="31"/>
    </location>
</feature>
<evidence type="ECO:0000259" key="2">
    <source>
        <dbReference type="Pfam" id="PF04892"/>
    </source>
</evidence>
<reference evidence="3 4" key="1">
    <citation type="submission" date="2019-11" db="EMBL/GenBank/DDBJ databases">
        <title>Whole genome sequence of Haloferax sp. MBLA0076.</title>
        <authorList>
            <person name="Seo M.-J."/>
            <person name="Cho E.-S."/>
        </authorList>
    </citation>
    <scope>NUCLEOTIDE SEQUENCE [LARGE SCALE GENOMIC DNA]</scope>
    <source>
        <strain evidence="3 4">MBLA0076</strain>
    </source>
</reference>
<dbReference type="NCBIfam" id="NF037970">
    <property type="entry name" value="vanZ_1"/>
    <property type="match status" value="1"/>
</dbReference>
<dbReference type="Pfam" id="PF04892">
    <property type="entry name" value="VanZ"/>
    <property type="match status" value="1"/>
</dbReference>
<feature type="transmembrane region" description="Helical" evidence="1">
    <location>
        <begin position="79"/>
        <end position="97"/>
    </location>
</feature>
<proteinExistence type="predicted"/>
<gene>
    <name evidence="3" type="ORF">GJR96_02925</name>
</gene>
<feature type="transmembrane region" description="Helical" evidence="1">
    <location>
        <begin position="103"/>
        <end position="123"/>
    </location>
</feature>
<dbReference type="AlphaFoldDB" id="A0A6A8GCL2"/>
<comment type="caution">
    <text evidence="3">The sequence shown here is derived from an EMBL/GenBank/DDBJ whole genome shotgun (WGS) entry which is preliminary data.</text>
</comment>
<dbReference type="RefSeq" id="WP_151161564.1">
    <property type="nucleotide sequence ID" value="NZ_WKJO01000001.1"/>
</dbReference>
<evidence type="ECO:0000256" key="1">
    <source>
        <dbReference type="SAM" id="Phobius"/>
    </source>
</evidence>
<evidence type="ECO:0000313" key="4">
    <source>
        <dbReference type="Proteomes" id="UP000439022"/>
    </source>
</evidence>
<keyword evidence="4" id="KW-1185">Reference proteome</keyword>
<sequence>MTLTTRLRDNPRATLVVLGYALVVLVASVVPTPPGGLTPSGPLGLVGLDKWVHGVGYAVLGFGLALASRAQRGTEIGHVIVVASAYGAGIELVQATLPYRSFSIADAGANVLGAVLGGLLWYISNRLQTGR</sequence>
<protein>
    <submittedName>
        <fullName evidence="3">Antibiotic resistance protein VanZ</fullName>
    </submittedName>
</protein>
<keyword evidence="1" id="KW-0812">Transmembrane</keyword>
<name>A0A6A8GCL2_9EURY</name>
<organism evidence="3 4">
    <name type="scientific">Haloferax litoreum</name>
    <dbReference type="NCBI Taxonomy" id="2666140"/>
    <lineage>
        <taxon>Archaea</taxon>
        <taxon>Methanobacteriati</taxon>
        <taxon>Methanobacteriota</taxon>
        <taxon>Stenosarchaea group</taxon>
        <taxon>Halobacteria</taxon>
        <taxon>Halobacteriales</taxon>
        <taxon>Haloferacaceae</taxon>
        <taxon>Haloferax</taxon>
    </lineage>
</organism>
<dbReference type="InterPro" id="IPR006976">
    <property type="entry name" value="VanZ-like"/>
</dbReference>